<sequence>MSCGNGTKTKDDPFVFRNHYPLPVRVMIGLFGGVLWLLPYALLIAPGWNHFSWLLIPYGILGLLGAIGGTSFLLSAILGEARETRLDMSCQQLVQSSRDWLLRRRIICTPFIDIAILDMRQPHWATDETVFSLYPVLENGDSLPAFGAFPSKDEAEKIKALMGHRPNGLDGLPQHWTGAEIKALKLSMTAHPNKGSSGSCGPDRPQVTSQRLH</sequence>
<dbReference type="AlphaFoldDB" id="A0A2N5XKI9"/>
<dbReference type="OrthoDB" id="8442121at2"/>
<feature type="transmembrane region" description="Helical" evidence="2">
    <location>
        <begin position="26"/>
        <end position="48"/>
    </location>
</feature>
<feature type="transmembrane region" description="Helical" evidence="2">
    <location>
        <begin position="54"/>
        <end position="78"/>
    </location>
</feature>
<gene>
    <name evidence="3" type="ORF">C0081_21890</name>
</gene>
<protein>
    <submittedName>
        <fullName evidence="3">Uncharacterized protein</fullName>
    </submittedName>
</protein>
<evidence type="ECO:0000313" key="4">
    <source>
        <dbReference type="Proteomes" id="UP000234881"/>
    </source>
</evidence>
<name>A0A2N5XKI9_9HYPH</name>
<evidence type="ECO:0000256" key="2">
    <source>
        <dbReference type="SAM" id="Phobius"/>
    </source>
</evidence>
<dbReference type="EMBL" id="PKUQ01000055">
    <property type="protein sequence ID" value="PLW74958.1"/>
    <property type="molecule type" value="Genomic_DNA"/>
</dbReference>
<evidence type="ECO:0000313" key="3">
    <source>
        <dbReference type="EMBL" id="PLW74958.1"/>
    </source>
</evidence>
<accession>A0A2N5XKI9</accession>
<keyword evidence="2" id="KW-1133">Transmembrane helix</keyword>
<evidence type="ECO:0000256" key="1">
    <source>
        <dbReference type="SAM" id="MobiDB-lite"/>
    </source>
</evidence>
<proteinExistence type="predicted"/>
<dbReference type="Proteomes" id="UP000234881">
    <property type="component" value="Unassembled WGS sequence"/>
</dbReference>
<organism evidence="3 4">
    <name type="scientific">Cohaesibacter celericrescens</name>
    <dbReference type="NCBI Taxonomy" id="2067669"/>
    <lineage>
        <taxon>Bacteria</taxon>
        <taxon>Pseudomonadati</taxon>
        <taxon>Pseudomonadota</taxon>
        <taxon>Alphaproteobacteria</taxon>
        <taxon>Hyphomicrobiales</taxon>
        <taxon>Cohaesibacteraceae</taxon>
    </lineage>
</organism>
<comment type="caution">
    <text evidence="3">The sequence shown here is derived from an EMBL/GenBank/DDBJ whole genome shotgun (WGS) entry which is preliminary data.</text>
</comment>
<feature type="region of interest" description="Disordered" evidence="1">
    <location>
        <begin position="191"/>
        <end position="213"/>
    </location>
</feature>
<reference evidence="3 4" key="1">
    <citation type="submission" date="2018-01" db="EMBL/GenBank/DDBJ databases">
        <title>The draft genome sequence of Cohaesibacter sp. H1304.</title>
        <authorList>
            <person name="Wang N.-N."/>
            <person name="Du Z.-J."/>
        </authorList>
    </citation>
    <scope>NUCLEOTIDE SEQUENCE [LARGE SCALE GENOMIC DNA]</scope>
    <source>
        <strain evidence="3 4">H1304</strain>
    </source>
</reference>
<keyword evidence="4" id="KW-1185">Reference proteome</keyword>
<dbReference type="RefSeq" id="WP_101535858.1">
    <property type="nucleotide sequence ID" value="NZ_JBFHIU010000057.1"/>
</dbReference>
<keyword evidence="2" id="KW-0472">Membrane</keyword>
<keyword evidence="2" id="KW-0812">Transmembrane</keyword>